<dbReference type="OMA" id="CCTTEES"/>
<dbReference type="PROSITE" id="PS00914">
    <property type="entry name" value="SYNTAXIN"/>
    <property type="match status" value="1"/>
</dbReference>
<name>W5NLT6_LEPOC</name>
<dbReference type="OrthoDB" id="10255013at2759"/>
<keyword evidence="12" id="KW-1185">Reference proteome</keyword>
<dbReference type="EMBL" id="AHAT01016906">
    <property type="status" value="NOT_ANNOTATED_CDS"/>
    <property type="molecule type" value="Genomic_DNA"/>
</dbReference>
<evidence type="ECO:0000256" key="1">
    <source>
        <dbReference type="ARBA" id="ARBA00004167"/>
    </source>
</evidence>
<dbReference type="GeneID" id="102693428"/>
<dbReference type="FunFam" id="1.20.58.70:FF:000027">
    <property type="entry name" value="Putative syntaxin-3"/>
    <property type="match status" value="1"/>
</dbReference>
<sequence>MKDRLEELRGYREEEEEDAEGGCESPGYKNPAFEEEPATGIAEFFRVVTGICGELDGLQALSDDIAVKQAQVLCSTTKEQVCAEKQLLAELKGQFAAQARGIQAQLSRMREEEAGWQGMSAERRIHQCHCHTLARRHREVVARHYARETEYVGRLKEQIVRQTQLAGLQLPEQEVQRLVESPQAPQLVGSDIQVLQARQHLALAQERHHQLLALEQQIAELHGLFLSLEAAVAEQQARLDCIEYNVLRAVDYVCESGQEVKKALQYKRQSRLAALVSAVLGLCACCACLSCAARHAP</sequence>
<keyword evidence="5" id="KW-0812">Transmembrane</keyword>
<feature type="region of interest" description="Disordered" evidence="9">
    <location>
        <begin position="1"/>
        <end position="30"/>
    </location>
</feature>
<dbReference type="GeneTree" id="ENSGT01050000244948"/>
<feature type="compositionally biased region" description="Basic and acidic residues" evidence="9">
    <location>
        <begin position="1"/>
        <end position="12"/>
    </location>
</feature>
<dbReference type="Pfam" id="PF00804">
    <property type="entry name" value="Syntaxin"/>
    <property type="match status" value="1"/>
</dbReference>
<proteinExistence type="inferred from homology"/>
<accession>W5NLT6</accession>
<dbReference type="SMART" id="SM00397">
    <property type="entry name" value="t_SNARE"/>
    <property type="match status" value="1"/>
</dbReference>
<evidence type="ECO:0000256" key="9">
    <source>
        <dbReference type="SAM" id="MobiDB-lite"/>
    </source>
</evidence>
<dbReference type="InterPro" id="IPR000727">
    <property type="entry name" value="T_SNARE_dom"/>
</dbReference>
<keyword evidence="8" id="KW-0472">Membrane</keyword>
<evidence type="ECO:0000256" key="7">
    <source>
        <dbReference type="ARBA" id="ARBA00023054"/>
    </source>
</evidence>
<dbReference type="InterPro" id="IPR006011">
    <property type="entry name" value="Syntaxin_N"/>
</dbReference>
<dbReference type="PROSITE" id="PS50192">
    <property type="entry name" value="T_SNARE"/>
    <property type="match status" value="1"/>
</dbReference>
<keyword evidence="4" id="KW-0813">Transport</keyword>
<keyword evidence="7" id="KW-0175">Coiled coil</keyword>
<protein>
    <submittedName>
        <fullName evidence="11">Syntaxin-1A-like</fullName>
    </submittedName>
</protein>
<evidence type="ECO:0000313" key="12">
    <source>
        <dbReference type="Proteomes" id="UP000018468"/>
    </source>
</evidence>
<dbReference type="GO" id="GO:0031201">
    <property type="term" value="C:SNARE complex"/>
    <property type="evidence" value="ECO:0000318"/>
    <property type="project" value="GO_Central"/>
</dbReference>
<dbReference type="PANTHER" id="PTHR19957:SF72">
    <property type="entry name" value="SYNTAXIN-3-LIKE"/>
    <property type="match status" value="1"/>
</dbReference>
<dbReference type="InterPro" id="IPR045242">
    <property type="entry name" value="Syntaxin"/>
</dbReference>
<dbReference type="AlphaFoldDB" id="W5NLT6"/>
<dbReference type="STRING" id="7918.ENSLOCP00000021595"/>
<evidence type="ECO:0000256" key="2">
    <source>
        <dbReference type="ARBA" id="ARBA00004184"/>
    </source>
</evidence>
<reference evidence="11" key="2">
    <citation type="submission" date="2025-08" db="UniProtKB">
        <authorList>
            <consortium name="Ensembl"/>
        </authorList>
    </citation>
    <scope>IDENTIFICATION</scope>
</reference>
<dbReference type="eggNOG" id="KOG0810">
    <property type="taxonomic scope" value="Eukaryota"/>
</dbReference>
<comment type="similarity">
    <text evidence="3">Belongs to the syntaxin family.</text>
</comment>
<dbReference type="GO" id="GO:0048278">
    <property type="term" value="P:vesicle docking"/>
    <property type="evidence" value="ECO:0000318"/>
    <property type="project" value="GO_Central"/>
</dbReference>
<dbReference type="RefSeq" id="XP_006633034.1">
    <property type="nucleotide sequence ID" value="XM_006632971.3"/>
</dbReference>
<dbReference type="Gene3D" id="1.20.5.110">
    <property type="match status" value="1"/>
</dbReference>
<dbReference type="GO" id="GO:0005886">
    <property type="term" value="C:plasma membrane"/>
    <property type="evidence" value="ECO:0000318"/>
    <property type="project" value="GO_Central"/>
</dbReference>
<evidence type="ECO:0000256" key="6">
    <source>
        <dbReference type="ARBA" id="ARBA00022989"/>
    </source>
</evidence>
<evidence type="ECO:0000313" key="11">
    <source>
        <dbReference type="Ensembl" id="ENSLOCP00000021595.1"/>
    </source>
</evidence>
<dbReference type="PANTHER" id="PTHR19957">
    <property type="entry name" value="SYNTAXIN"/>
    <property type="match status" value="1"/>
</dbReference>
<dbReference type="InterPro" id="IPR010989">
    <property type="entry name" value="SNARE"/>
</dbReference>
<keyword evidence="6" id="KW-1133">Transmembrane helix</keyword>
<dbReference type="CDD" id="cd15848">
    <property type="entry name" value="SNARE_syntaxin1-like"/>
    <property type="match status" value="1"/>
</dbReference>
<dbReference type="InterPro" id="IPR006012">
    <property type="entry name" value="Syntaxin/epimorphin_CS"/>
</dbReference>
<dbReference type="GO" id="GO:0006887">
    <property type="term" value="P:exocytosis"/>
    <property type="evidence" value="ECO:0000318"/>
    <property type="project" value="GO_Central"/>
</dbReference>
<dbReference type="GO" id="GO:0005484">
    <property type="term" value="F:SNAP receptor activity"/>
    <property type="evidence" value="ECO:0000318"/>
    <property type="project" value="GO_Central"/>
</dbReference>
<evidence type="ECO:0000259" key="10">
    <source>
        <dbReference type="PROSITE" id="PS50192"/>
    </source>
</evidence>
<evidence type="ECO:0000256" key="5">
    <source>
        <dbReference type="ARBA" id="ARBA00022692"/>
    </source>
</evidence>
<evidence type="ECO:0000256" key="8">
    <source>
        <dbReference type="ARBA" id="ARBA00023136"/>
    </source>
</evidence>
<dbReference type="GO" id="GO:0006906">
    <property type="term" value="P:vesicle fusion"/>
    <property type="evidence" value="ECO:0000318"/>
    <property type="project" value="GO_Central"/>
</dbReference>
<dbReference type="GO" id="GO:0006886">
    <property type="term" value="P:intracellular protein transport"/>
    <property type="evidence" value="ECO:0000318"/>
    <property type="project" value="GO_Central"/>
</dbReference>
<evidence type="ECO:0000256" key="3">
    <source>
        <dbReference type="ARBA" id="ARBA00009063"/>
    </source>
</evidence>
<dbReference type="KEGG" id="loc:102693428"/>
<dbReference type="Ensembl" id="ENSLOCT00000021632.1">
    <property type="protein sequence ID" value="ENSLOCP00000021595.1"/>
    <property type="gene ID" value="ENSLOCG00000017490.1"/>
</dbReference>
<dbReference type="Proteomes" id="UP000018468">
    <property type="component" value="Linkage group LG7"/>
</dbReference>
<reference evidence="11" key="3">
    <citation type="submission" date="2025-09" db="UniProtKB">
        <authorList>
            <consortium name="Ensembl"/>
        </authorList>
    </citation>
    <scope>IDENTIFICATION</scope>
</reference>
<dbReference type="InParanoid" id="W5NLT6"/>
<dbReference type="GO" id="GO:0012505">
    <property type="term" value="C:endomembrane system"/>
    <property type="evidence" value="ECO:0000318"/>
    <property type="project" value="GO_Central"/>
</dbReference>
<comment type="subcellular location">
    <subcellularLocation>
        <location evidence="2">Endomembrane system</location>
        <topology evidence="2">Peripheral membrane protein</topology>
    </subcellularLocation>
    <subcellularLocation>
        <location evidence="1">Membrane</location>
        <topology evidence="1">Single-pass membrane protein</topology>
    </subcellularLocation>
</comment>
<dbReference type="HOGENOM" id="CLU_042423_2_2_1"/>
<dbReference type="FunFam" id="1.20.5.110:FF:000022">
    <property type="entry name" value="Syntaxin 19"/>
    <property type="match status" value="1"/>
</dbReference>
<dbReference type="Gene3D" id="1.20.58.70">
    <property type="match status" value="1"/>
</dbReference>
<dbReference type="Bgee" id="ENSLOCG00000017490">
    <property type="expression patterns" value="Expressed in liver and 4 other cell types or tissues"/>
</dbReference>
<organism evidence="11 12">
    <name type="scientific">Lepisosteus oculatus</name>
    <name type="common">Spotted gar</name>
    <dbReference type="NCBI Taxonomy" id="7918"/>
    <lineage>
        <taxon>Eukaryota</taxon>
        <taxon>Metazoa</taxon>
        <taxon>Chordata</taxon>
        <taxon>Craniata</taxon>
        <taxon>Vertebrata</taxon>
        <taxon>Euteleostomi</taxon>
        <taxon>Actinopterygii</taxon>
        <taxon>Neopterygii</taxon>
        <taxon>Holostei</taxon>
        <taxon>Semionotiformes</taxon>
        <taxon>Lepisosteidae</taxon>
        <taxon>Lepisosteus</taxon>
    </lineage>
</organism>
<dbReference type="SUPFAM" id="SSF47661">
    <property type="entry name" value="t-snare proteins"/>
    <property type="match status" value="1"/>
</dbReference>
<dbReference type="GO" id="GO:0000149">
    <property type="term" value="F:SNARE binding"/>
    <property type="evidence" value="ECO:0000318"/>
    <property type="project" value="GO_Central"/>
</dbReference>
<feature type="domain" description="T-SNARE coiled-coil homology" evidence="10">
    <location>
        <begin position="201"/>
        <end position="263"/>
    </location>
</feature>
<evidence type="ECO:0000256" key="4">
    <source>
        <dbReference type="ARBA" id="ARBA00022448"/>
    </source>
</evidence>
<reference evidence="12" key="1">
    <citation type="submission" date="2011-12" db="EMBL/GenBank/DDBJ databases">
        <title>The Draft Genome of Lepisosteus oculatus.</title>
        <authorList>
            <consortium name="The Broad Institute Genome Assembly &amp; Analysis Group"/>
            <consortium name="Computational R&amp;D Group"/>
            <consortium name="and Sequencing Platform"/>
            <person name="Di Palma F."/>
            <person name="Alfoldi J."/>
            <person name="Johnson J."/>
            <person name="Berlin A."/>
            <person name="Gnerre S."/>
            <person name="Jaffe D."/>
            <person name="MacCallum I."/>
            <person name="Young S."/>
            <person name="Walker B.J."/>
            <person name="Lander E.S."/>
            <person name="Lindblad-Toh K."/>
        </authorList>
    </citation>
    <scope>NUCLEOTIDE SEQUENCE [LARGE SCALE GENOMIC DNA]</scope>
</reference>